<comment type="caution">
    <text evidence="1">The sequence shown here is derived from an EMBL/GenBank/DDBJ whole genome shotgun (WGS) entry which is preliminary data.</text>
</comment>
<gene>
    <name evidence="1" type="ORF">KIPB_017057</name>
</gene>
<evidence type="ECO:0000313" key="2">
    <source>
        <dbReference type="Proteomes" id="UP000265618"/>
    </source>
</evidence>
<dbReference type="EMBL" id="BDIP01011030">
    <property type="protein sequence ID" value="GIQ92954.1"/>
    <property type="molecule type" value="Genomic_DNA"/>
</dbReference>
<proteinExistence type="predicted"/>
<reference evidence="1 2" key="1">
    <citation type="journal article" date="2018" name="PLoS ONE">
        <title>The draft genome of Kipferlia bialata reveals reductive genome evolution in fornicate parasites.</title>
        <authorList>
            <person name="Tanifuji G."/>
            <person name="Takabayashi S."/>
            <person name="Kume K."/>
            <person name="Takagi M."/>
            <person name="Nakayama T."/>
            <person name="Kamikawa R."/>
            <person name="Inagaki Y."/>
            <person name="Hashimoto T."/>
        </authorList>
    </citation>
    <scope>NUCLEOTIDE SEQUENCE [LARGE SCALE GENOMIC DNA]</scope>
    <source>
        <strain evidence="1">NY0173</strain>
    </source>
</reference>
<accession>A0A9K3GR47</accession>
<protein>
    <submittedName>
        <fullName evidence="1">Uncharacterized protein</fullName>
    </submittedName>
</protein>
<feature type="non-terminal residue" evidence="1">
    <location>
        <position position="1"/>
    </location>
</feature>
<name>A0A9K3GR47_9EUKA</name>
<evidence type="ECO:0000313" key="1">
    <source>
        <dbReference type="EMBL" id="GIQ92954.1"/>
    </source>
</evidence>
<dbReference type="Proteomes" id="UP000265618">
    <property type="component" value="Unassembled WGS sequence"/>
</dbReference>
<organism evidence="1 2">
    <name type="scientific">Kipferlia bialata</name>
    <dbReference type="NCBI Taxonomy" id="797122"/>
    <lineage>
        <taxon>Eukaryota</taxon>
        <taxon>Metamonada</taxon>
        <taxon>Carpediemonas-like organisms</taxon>
        <taxon>Kipferlia</taxon>
    </lineage>
</organism>
<sequence length="49" mass="5899">YVVYYRTQTEKALKHSEEVEVKEEPPLIEFPDPIYLDDEPWPRSVHMHG</sequence>
<dbReference type="AlphaFoldDB" id="A0A9K3GR47"/>
<keyword evidence="2" id="KW-1185">Reference proteome</keyword>